<gene>
    <name evidence="1" type="ORF">ACFQ1Q_05245</name>
</gene>
<keyword evidence="2" id="KW-1185">Reference proteome</keyword>
<evidence type="ECO:0000313" key="1">
    <source>
        <dbReference type="EMBL" id="MFD1062643.1"/>
    </source>
</evidence>
<dbReference type="InterPro" id="IPR036953">
    <property type="entry name" value="GreA/GreB_C_sf"/>
</dbReference>
<protein>
    <submittedName>
        <fullName evidence="1">3-oxoacyl-ACP synthase</fullName>
    </submittedName>
</protein>
<accession>A0ABW3N4M1</accession>
<comment type="caution">
    <text evidence="1">The sequence shown here is derived from an EMBL/GenBank/DDBJ whole genome shotgun (WGS) entry which is preliminary data.</text>
</comment>
<reference evidence="2" key="1">
    <citation type="journal article" date="2019" name="Int. J. Syst. Evol. Microbiol.">
        <title>The Global Catalogue of Microorganisms (GCM) 10K type strain sequencing project: providing services to taxonomists for standard genome sequencing and annotation.</title>
        <authorList>
            <consortium name="The Broad Institute Genomics Platform"/>
            <consortium name="The Broad Institute Genome Sequencing Center for Infectious Disease"/>
            <person name="Wu L."/>
            <person name="Ma J."/>
        </authorList>
    </citation>
    <scope>NUCLEOTIDE SEQUENCE [LARGE SCALE GENOMIC DNA]</scope>
    <source>
        <strain evidence="2">CCUG 62215</strain>
    </source>
</reference>
<dbReference type="EMBL" id="JBHTJL010000009">
    <property type="protein sequence ID" value="MFD1062643.1"/>
    <property type="molecule type" value="Genomic_DNA"/>
</dbReference>
<dbReference type="Proteomes" id="UP001597013">
    <property type="component" value="Unassembled WGS sequence"/>
</dbReference>
<name>A0ABW3N4M1_9FLAO</name>
<dbReference type="Gene3D" id="3.10.50.30">
    <property type="entry name" value="Transcription elongation factor, GreA/GreB, C-terminal domain"/>
    <property type="match status" value="1"/>
</dbReference>
<dbReference type="SUPFAM" id="SSF54534">
    <property type="entry name" value="FKBP-like"/>
    <property type="match status" value="1"/>
</dbReference>
<proteinExistence type="predicted"/>
<evidence type="ECO:0000313" key="2">
    <source>
        <dbReference type="Proteomes" id="UP001597013"/>
    </source>
</evidence>
<sequence>MNENLKQNLYNQCQTQLGARLEVIKNKIADIQSALQSETKSTAGDKHETGRAMLQLEREKAGQQLAELQKQQELLHKINPKQIHTKVALGSIVKTSSANYFIAVSVGEIKLNNELFFAISPATPIGQLLLSKQVGDSVQFRTQQFTITEII</sequence>
<dbReference type="RefSeq" id="WP_386128691.1">
    <property type="nucleotide sequence ID" value="NZ_JBHTJL010000009.1"/>
</dbReference>
<organism evidence="1 2">
    <name type="scientific">Winogradskyella litorisediminis</name>
    <dbReference type="NCBI Taxonomy" id="1156618"/>
    <lineage>
        <taxon>Bacteria</taxon>
        <taxon>Pseudomonadati</taxon>
        <taxon>Bacteroidota</taxon>
        <taxon>Flavobacteriia</taxon>
        <taxon>Flavobacteriales</taxon>
        <taxon>Flavobacteriaceae</taxon>
        <taxon>Winogradskyella</taxon>
    </lineage>
</organism>